<proteinExistence type="predicted"/>
<sequence length="99" mass="10810">MPIVPAGVHYSIISGDIFRVSFCSSFLDLKSVSICPQGNAGARHSATDACKYACICNLSGFYSEFSKDFQDSILGIVFFKTEFRVLVEFSPQPDNPGSE</sequence>
<name>A0A645EFE0_9ZZZZ</name>
<evidence type="ECO:0000313" key="1">
    <source>
        <dbReference type="EMBL" id="MPM99828.1"/>
    </source>
</evidence>
<protein>
    <submittedName>
        <fullName evidence="1">Uncharacterized protein</fullName>
    </submittedName>
</protein>
<comment type="caution">
    <text evidence="1">The sequence shown here is derived from an EMBL/GenBank/DDBJ whole genome shotgun (WGS) entry which is preliminary data.</text>
</comment>
<accession>A0A645EFE0</accession>
<organism evidence="1">
    <name type="scientific">bioreactor metagenome</name>
    <dbReference type="NCBI Taxonomy" id="1076179"/>
    <lineage>
        <taxon>unclassified sequences</taxon>
        <taxon>metagenomes</taxon>
        <taxon>ecological metagenomes</taxon>
    </lineage>
</organism>
<reference evidence="1" key="1">
    <citation type="submission" date="2019-08" db="EMBL/GenBank/DDBJ databases">
        <authorList>
            <person name="Kucharzyk K."/>
            <person name="Murdoch R.W."/>
            <person name="Higgins S."/>
            <person name="Loffler F."/>
        </authorList>
    </citation>
    <scope>NUCLEOTIDE SEQUENCE</scope>
</reference>
<dbReference type="AlphaFoldDB" id="A0A645EFE0"/>
<dbReference type="EMBL" id="VSSQ01045899">
    <property type="protein sequence ID" value="MPM99828.1"/>
    <property type="molecule type" value="Genomic_DNA"/>
</dbReference>
<gene>
    <name evidence="1" type="ORF">SDC9_147023</name>
</gene>